<dbReference type="Pfam" id="PF01535">
    <property type="entry name" value="PPR"/>
    <property type="match status" value="2"/>
</dbReference>
<dbReference type="Proteomes" id="UP000604046">
    <property type="component" value="Unassembled WGS sequence"/>
</dbReference>
<evidence type="ECO:0000313" key="3">
    <source>
        <dbReference type="EMBL" id="CAE7417472.1"/>
    </source>
</evidence>
<gene>
    <name evidence="3" type="primary">EMB2654</name>
    <name evidence="3" type="ORF">SNAT2548_LOCUS22701</name>
</gene>
<reference evidence="3" key="1">
    <citation type="submission" date="2021-02" db="EMBL/GenBank/DDBJ databases">
        <authorList>
            <person name="Dougan E. K."/>
            <person name="Rhodes N."/>
            <person name="Thang M."/>
            <person name="Chan C."/>
        </authorList>
    </citation>
    <scope>NUCLEOTIDE SEQUENCE</scope>
</reference>
<protein>
    <submittedName>
        <fullName evidence="3">EMB2654 protein</fullName>
    </submittedName>
</protein>
<dbReference type="AlphaFoldDB" id="A0A812R4K5"/>
<feature type="repeat" description="PPR" evidence="2">
    <location>
        <begin position="251"/>
        <end position="285"/>
    </location>
</feature>
<comment type="caution">
    <text evidence="3">The sequence shown here is derived from an EMBL/GenBank/DDBJ whole genome shotgun (WGS) entry which is preliminary data.</text>
</comment>
<feature type="repeat" description="PPR" evidence="2">
    <location>
        <begin position="216"/>
        <end position="250"/>
    </location>
</feature>
<evidence type="ECO:0000313" key="4">
    <source>
        <dbReference type="Proteomes" id="UP000604046"/>
    </source>
</evidence>
<dbReference type="Pfam" id="PF13812">
    <property type="entry name" value="PPR_3"/>
    <property type="match status" value="1"/>
</dbReference>
<dbReference type="Gene3D" id="1.25.40.10">
    <property type="entry name" value="Tetratricopeptide repeat domain"/>
    <property type="match status" value="3"/>
</dbReference>
<evidence type="ECO:0000256" key="2">
    <source>
        <dbReference type="PROSITE-ProRule" id="PRU00708"/>
    </source>
</evidence>
<dbReference type="PROSITE" id="PS51375">
    <property type="entry name" value="PPR"/>
    <property type="match status" value="2"/>
</dbReference>
<dbReference type="InterPro" id="IPR002885">
    <property type="entry name" value="PPR_rpt"/>
</dbReference>
<name>A0A812R4K5_9DINO</name>
<evidence type="ECO:0000256" key="1">
    <source>
        <dbReference type="ARBA" id="ARBA00022737"/>
    </source>
</evidence>
<dbReference type="EMBL" id="CAJNDS010002297">
    <property type="protein sequence ID" value="CAE7417472.1"/>
    <property type="molecule type" value="Genomic_DNA"/>
</dbReference>
<accession>A0A812R4K5</accession>
<keyword evidence="4" id="KW-1185">Reference proteome</keyword>
<keyword evidence="1" id="KW-0677">Repeat</keyword>
<dbReference type="PANTHER" id="PTHR47447:SF17">
    <property type="entry name" value="OS12G0638900 PROTEIN"/>
    <property type="match status" value="1"/>
</dbReference>
<dbReference type="InterPro" id="IPR011990">
    <property type="entry name" value="TPR-like_helical_dom_sf"/>
</dbReference>
<organism evidence="3 4">
    <name type="scientific">Symbiodinium natans</name>
    <dbReference type="NCBI Taxonomy" id="878477"/>
    <lineage>
        <taxon>Eukaryota</taxon>
        <taxon>Sar</taxon>
        <taxon>Alveolata</taxon>
        <taxon>Dinophyceae</taxon>
        <taxon>Suessiales</taxon>
        <taxon>Symbiodiniaceae</taxon>
        <taxon>Symbiodinium</taxon>
    </lineage>
</organism>
<proteinExistence type="predicted"/>
<dbReference type="PANTHER" id="PTHR47447">
    <property type="entry name" value="OS03G0856100 PROTEIN"/>
    <property type="match status" value="1"/>
</dbReference>
<dbReference type="OrthoDB" id="185373at2759"/>
<sequence>MSAAAPASPDLRLRGCTSAAARAGSQGRWGEALVLLSALETQLQANVISYNATLSALEKRGCWQKAAALGASLEVSKLQPSAVTLGTVLSSCSRAGQWARAEAVFCKVLYIAADCNLVVLNSAVNAHARAGRWRNASLMLSSARDLQLRTDSVTGNTVLGACEAGGWPAALALFTSFRRSQLPGTTTTLNTAISSAERGLQWPWSLQLFECSDQKDTITFNATLSAIEKSSEWPKALQLLDELEDSSLRKDVVALNSAISACEKGGRWQMALWLMQRLQEWKLEATVVTYNVKPNRQNMLQSKSCPSSNRKTSDLPAPTQAISACEKQKQVHQALMLLEELKEESYKGQQTVESLPCAVFLQSMVLTTNIPDPNFMKGPVDVH</sequence>